<evidence type="ECO:0000256" key="6">
    <source>
        <dbReference type="ARBA" id="ARBA00022833"/>
    </source>
</evidence>
<dbReference type="Pfam" id="PF02578">
    <property type="entry name" value="Cu-oxidase_4"/>
    <property type="match status" value="1"/>
</dbReference>
<keyword evidence="5" id="KW-0378">Hydrolase</keyword>
<dbReference type="GO" id="GO:0016787">
    <property type="term" value="F:hydrolase activity"/>
    <property type="evidence" value="ECO:0007669"/>
    <property type="project" value="UniProtKB-KW"/>
</dbReference>
<evidence type="ECO:0000256" key="1">
    <source>
        <dbReference type="ARBA" id="ARBA00000553"/>
    </source>
</evidence>
<keyword evidence="6" id="KW-0862">Zinc</keyword>
<comment type="catalytic activity">
    <reaction evidence="9">
        <text>S-methyl-5'-thioadenosine + phosphate = 5-(methylsulfanyl)-alpha-D-ribose 1-phosphate + adenine</text>
        <dbReference type="Rhea" id="RHEA:11852"/>
        <dbReference type="ChEBI" id="CHEBI:16708"/>
        <dbReference type="ChEBI" id="CHEBI:17509"/>
        <dbReference type="ChEBI" id="CHEBI:43474"/>
        <dbReference type="ChEBI" id="CHEBI:58533"/>
        <dbReference type="EC" id="2.4.2.28"/>
    </reaction>
    <physiologicalReaction direction="left-to-right" evidence="9">
        <dbReference type="Rhea" id="RHEA:11853"/>
    </physiologicalReaction>
</comment>
<sequence length="268" mass="30061">MAEKMLGNYKIFEREGLVGLRSTLLSRFPELFHVFSTRMVNSPELRVQIGELNLSLNCPEFQSHFEIFAKAFGFNPNRCVFSHQAHGKNVAVVTSKDIGTPYWERKLREVDGLITNEKGLLLVTTYADCMPIVAYDPVKNVVGVAHSGWRGTLLEIAKELVLKMNEEFGSSPMDLFVTIGPSIGPESFEVGPEVAEEFFLRFGRGVLREVEGRIHVDLWKAAEISLQSVGVTRVEISGIDTFKHTELLYSYRKEGTKKRFACVVGIVG</sequence>
<comment type="catalytic activity">
    <reaction evidence="7">
        <text>adenosine + H2O + H(+) = inosine + NH4(+)</text>
        <dbReference type="Rhea" id="RHEA:24408"/>
        <dbReference type="ChEBI" id="CHEBI:15377"/>
        <dbReference type="ChEBI" id="CHEBI:15378"/>
        <dbReference type="ChEBI" id="CHEBI:16335"/>
        <dbReference type="ChEBI" id="CHEBI:17596"/>
        <dbReference type="ChEBI" id="CHEBI:28938"/>
        <dbReference type="EC" id="3.5.4.4"/>
    </reaction>
    <physiologicalReaction direction="left-to-right" evidence="7">
        <dbReference type="Rhea" id="RHEA:24409"/>
    </physiologicalReaction>
</comment>
<evidence type="ECO:0000256" key="4">
    <source>
        <dbReference type="ARBA" id="ARBA00022723"/>
    </source>
</evidence>
<organism evidence="11">
    <name type="scientific">Fervidobacterium thailandense</name>
    <dbReference type="NCBI Taxonomy" id="1008305"/>
    <lineage>
        <taxon>Bacteria</taxon>
        <taxon>Thermotogati</taxon>
        <taxon>Thermotogota</taxon>
        <taxon>Thermotogae</taxon>
        <taxon>Thermotogales</taxon>
        <taxon>Fervidobacteriaceae</taxon>
        <taxon>Fervidobacterium</taxon>
    </lineage>
</organism>
<reference evidence="11" key="1">
    <citation type="journal article" date="2020" name="mSystems">
        <title>Genome- and Community-Level Interaction Insights into Carbon Utilization and Element Cycling Functions of Hydrothermarchaeota in Hydrothermal Sediment.</title>
        <authorList>
            <person name="Zhou Z."/>
            <person name="Liu Y."/>
            <person name="Xu W."/>
            <person name="Pan J."/>
            <person name="Luo Z.H."/>
            <person name="Li M."/>
        </authorList>
    </citation>
    <scope>NUCLEOTIDE SEQUENCE [LARGE SCALE GENOMIC DNA]</scope>
    <source>
        <strain evidence="11">SpSt-609</strain>
    </source>
</reference>
<proteinExistence type="inferred from homology"/>
<keyword evidence="3" id="KW-0808">Transferase</keyword>
<dbReference type="InterPro" id="IPR003730">
    <property type="entry name" value="Cu_polyphenol_OxRdtase"/>
</dbReference>
<evidence type="ECO:0000256" key="10">
    <source>
        <dbReference type="RuleBase" id="RU361274"/>
    </source>
</evidence>
<keyword evidence="4" id="KW-0479">Metal-binding</keyword>
<gene>
    <name evidence="11" type="primary">pgeF</name>
    <name evidence="11" type="ORF">ENT77_07420</name>
</gene>
<comment type="caution">
    <text evidence="11">The sequence shown here is derived from an EMBL/GenBank/DDBJ whole genome shotgun (WGS) entry which is preliminary data.</text>
</comment>
<dbReference type="GO" id="GO:0005507">
    <property type="term" value="F:copper ion binding"/>
    <property type="evidence" value="ECO:0007669"/>
    <property type="project" value="TreeGrafter"/>
</dbReference>
<evidence type="ECO:0000256" key="8">
    <source>
        <dbReference type="ARBA" id="ARBA00048968"/>
    </source>
</evidence>
<evidence type="ECO:0000256" key="2">
    <source>
        <dbReference type="ARBA" id="ARBA00007353"/>
    </source>
</evidence>
<dbReference type="CDD" id="cd16833">
    <property type="entry name" value="YfiH"/>
    <property type="match status" value="1"/>
</dbReference>
<dbReference type="NCBIfam" id="TIGR00726">
    <property type="entry name" value="peptidoglycan editing factor PgeF"/>
    <property type="match status" value="1"/>
</dbReference>
<accession>A0A7C4WAG9</accession>
<dbReference type="GO" id="GO:0017061">
    <property type="term" value="F:S-methyl-5-thioadenosine phosphorylase activity"/>
    <property type="evidence" value="ECO:0007669"/>
    <property type="project" value="UniProtKB-EC"/>
</dbReference>
<evidence type="ECO:0000256" key="3">
    <source>
        <dbReference type="ARBA" id="ARBA00022679"/>
    </source>
</evidence>
<dbReference type="SUPFAM" id="SSF64438">
    <property type="entry name" value="CNF1/YfiH-like putative cysteine hydrolases"/>
    <property type="match status" value="1"/>
</dbReference>
<evidence type="ECO:0000256" key="5">
    <source>
        <dbReference type="ARBA" id="ARBA00022801"/>
    </source>
</evidence>
<dbReference type="InterPro" id="IPR038371">
    <property type="entry name" value="Cu_polyphenol_OxRdtase_sf"/>
</dbReference>
<evidence type="ECO:0000256" key="7">
    <source>
        <dbReference type="ARBA" id="ARBA00047989"/>
    </source>
</evidence>
<evidence type="ECO:0000313" key="11">
    <source>
        <dbReference type="EMBL" id="HGU41011.1"/>
    </source>
</evidence>
<dbReference type="Gene3D" id="3.60.140.10">
    <property type="entry name" value="CNF1/YfiH-like putative cysteine hydrolases"/>
    <property type="match status" value="1"/>
</dbReference>
<dbReference type="InterPro" id="IPR011324">
    <property type="entry name" value="Cytotoxic_necrot_fac-like_cat"/>
</dbReference>
<dbReference type="EMBL" id="DSZY01000032">
    <property type="protein sequence ID" value="HGU41011.1"/>
    <property type="molecule type" value="Genomic_DNA"/>
</dbReference>
<comment type="catalytic activity">
    <reaction evidence="1">
        <text>inosine + phosphate = alpha-D-ribose 1-phosphate + hypoxanthine</text>
        <dbReference type="Rhea" id="RHEA:27646"/>
        <dbReference type="ChEBI" id="CHEBI:17368"/>
        <dbReference type="ChEBI" id="CHEBI:17596"/>
        <dbReference type="ChEBI" id="CHEBI:43474"/>
        <dbReference type="ChEBI" id="CHEBI:57720"/>
        <dbReference type="EC" id="2.4.2.1"/>
    </reaction>
    <physiologicalReaction direction="left-to-right" evidence="1">
        <dbReference type="Rhea" id="RHEA:27647"/>
    </physiologicalReaction>
</comment>
<protein>
    <recommendedName>
        <fullName evidence="10">Purine nucleoside phosphorylase</fullName>
    </recommendedName>
</protein>
<comment type="similarity">
    <text evidence="2 10">Belongs to the purine nucleoside phosphorylase YfiH/LACC1 family.</text>
</comment>
<name>A0A7C4WAG9_9BACT</name>
<evidence type="ECO:0000256" key="9">
    <source>
        <dbReference type="ARBA" id="ARBA00049893"/>
    </source>
</evidence>
<comment type="catalytic activity">
    <reaction evidence="8">
        <text>adenosine + phosphate = alpha-D-ribose 1-phosphate + adenine</text>
        <dbReference type="Rhea" id="RHEA:27642"/>
        <dbReference type="ChEBI" id="CHEBI:16335"/>
        <dbReference type="ChEBI" id="CHEBI:16708"/>
        <dbReference type="ChEBI" id="CHEBI:43474"/>
        <dbReference type="ChEBI" id="CHEBI:57720"/>
        <dbReference type="EC" id="2.4.2.1"/>
    </reaction>
    <physiologicalReaction direction="left-to-right" evidence="8">
        <dbReference type="Rhea" id="RHEA:27643"/>
    </physiologicalReaction>
</comment>
<dbReference type="PANTHER" id="PTHR30616">
    <property type="entry name" value="UNCHARACTERIZED PROTEIN YFIH"/>
    <property type="match status" value="1"/>
</dbReference>
<dbReference type="AlphaFoldDB" id="A0A7C4WAG9"/>
<dbReference type="PANTHER" id="PTHR30616:SF2">
    <property type="entry name" value="PURINE NUCLEOSIDE PHOSPHORYLASE LACC1"/>
    <property type="match status" value="1"/>
</dbReference>